<reference evidence="2 3" key="1">
    <citation type="submission" date="2020-08" db="EMBL/GenBank/DDBJ databases">
        <title>Genomic Encyclopedia of Type Strains, Phase III (KMG-III): the genomes of soil and plant-associated and newly described type strains.</title>
        <authorList>
            <person name="Whitman W."/>
        </authorList>
    </citation>
    <scope>NUCLEOTIDE SEQUENCE [LARGE SCALE GENOMIC DNA]</scope>
    <source>
        <strain evidence="2 3">CECT 3287</strain>
    </source>
</reference>
<dbReference type="AlphaFoldDB" id="A0A7W5FJW5"/>
<dbReference type="RefSeq" id="WP_183227065.1">
    <property type="nucleotide sequence ID" value="NZ_BMPW01000036.1"/>
</dbReference>
<proteinExistence type="predicted"/>
<evidence type="ECO:0000313" key="2">
    <source>
        <dbReference type="EMBL" id="MBB3100945.1"/>
    </source>
</evidence>
<comment type="caution">
    <text evidence="2">The sequence shown here is derived from an EMBL/GenBank/DDBJ whole genome shotgun (WGS) entry which is preliminary data.</text>
</comment>
<protein>
    <submittedName>
        <fullName evidence="2">Uncharacterized protein</fullName>
    </submittedName>
</protein>
<feature type="region of interest" description="Disordered" evidence="1">
    <location>
        <begin position="89"/>
        <end position="166"/>
    </location>
</feature>
<feature type="compositionally biased region" description="Gly residues" evidence="1">
    <location>
        <begin position="93"/>
        <end position="102"/>
    </location>
</feature>
<evidence type="ECO:0000256" key="1">
    <source>
        <dbReference type="SAM" id="MobiDB-lite"/>
    </source>
</evidence>
<name>A0A7W5FJW5_9ACTN</name>
<organism evidence="2 3">
    <name type="scientific">Actinoplanes campanulatus</name>
    <dbReference type="NCBI Taxonomy" id="113559"/>
    <lineage>
        <taxon>Bacteria</taxon>
        <taxon>Bacillati</taxon>
        <taxon>Actinomycetota</taxon>
        <taxon>Actinomycetes</taxon>
        <taxon>Micromonosporales</taxon>
        <taxon>Micromonosporaceae</taxon>
        <taxon>Actinoplanes</taxon>
    </lineage>
</organism>
<evidence type="ECO:0000313" key="3">
    <source>
        <dbReference type="Proteomes" id="UP000590749"/>
    </source>
</evidence>
<sequence>MSAVKASPETLRELGSALATFRERLEEAGEQLVAAVTEHGDSLKTHASLVDAVHSLATSSARPAREASVQTEQRLTKLAEVLDDYLGTSTGSGNAGSGGSQGGTSLAGAIRPTKPTGSDRDWRLGMRTRDLPGGAEITSKMMPGGSTNPTPVPQRGDGGEIARKKSRQQQAEDLIQVQEWCEVTAKVINALVKIAASVAPDLVLAGMILEGLVVVGGIACLERAAYLNKRHDLGIDELKPGERLKKYLGIFAEKLVEAME</sequence>
<feature type="compositionally biased region" description="Basic and acidic residues" evidence="1">
    <location>
        <begin position="117"/>
        <end position="130"/>
    </location>
</feature>
<keyword evidence="3" id="KW-1185">Reference proteome</keyword>
<dbReference type="Proteomes" id="UP000590749">
    <property type="component" value="Unassembled WGS sequence"/>
</dbReference>
<gene>
    <name evidence="2" type="ORF">FHR83_008672</name>
</gene>
<dbReference type="EMBL" id="JACHXF010000031">
    <property type="protein sequence ID" value="MBB3100945.1"/>
    <property type="molecule type" value="Genomic_DNA"/>
</dbReference>
<accession>A0A7W5FJW5</accession>